<evidence type="ECO:0000313" key="2">
    <source>
        <dbReference type="EMBL" id="VIO53326.1"/>
    </source>
</evidence>
<dbReference type="Proteomes" id="UP000746612">
    <property type="component" value="Unassembled WGS sequence"/>
</dbReference>
<dbReference type="EMBL" id="CAAKMV010000055">
    <property type="protein sequence ID" value="VIO53326.1"/>
    <property type="molecule type" value="Genomic_DNA"/>
</dbReference>
<dbReference type="EMBL" id="CAJPIJ010000184">
    <property type="protein sequence ID" value="CAG2006122.1"/>
    <property type="molecule type" value="Genomic_DNA"/>
</dbReference>
<organism evidence="2">
    <name type="scientific">Gibberella zeae</name>
    <name type="common">Wheat head blight fungus</name>
    <name type="synonym">Fusarium graminearum</name>
    <dbReference type="NCBI Taxonomy" id="5518"/>
    <lineage>
        <taxon>Eukaryota</taxon>
        <taxon>Fungi</taxon>
        <taxon>Dikarya</taxon>
        <taxon>Ascomycota</taxon>
        <taxon>Pezizomycotina</taxon>
        <taxon>Sordariomycetes</taxon>
        <taxon>Hypocreomycetidae</taxon>
        <taxon>Hypocreales</taxon>
        <taxon>Nectriaceae</taxon>
        <taxon>Fusarium</taxon>
    </lineage>
</organism>
<evidence type="ECO:0000313" key="1">
    <source>
        <dbReference type="EMBL" id="CAG2006122.1"/>
    </source>
</evidence>
<name>A0A4E9DTC1_GIBZA</name>
<gene>
    <name evidence="2" type="ORF">FUG_LOCUS72923</name>
    <name evidence="1" type="ORF">MDCFG202_LOCUS518561</name>
</gene>
<sequence>MFIIDLGNATSGVHHGCTRYRSLSGETRYFSLDRQPHEAWAARRGSDRHETVLVLLIRNPSHIPSVRLSSPNRGPFVRHRTNT</sequence>
<reference evidence="1" key="2">
    <citation type="submission" date="2021-03" db="EMBL/GenBank/DDBJ databases">
        <authorList>
            <person name="Alouane T."/>
            <person name="Langin T."/>
            <person name="Bonhomme L."/>
        </authorList>
    </citation>
    <scope>NUCLEOTIDE SEQUENCE</scope>
    <source>
        <strain evidence="1">MDC_Fg202</strain>
    </source>
</reference>
<dbReference type="AlphaFoldDB" id="A0A4E9DTC1"/>
<protein>
    <submittedName>
        <fullName evidence="2">Uncharacterized protein</fullName>
    </submittedName>
</protein>
<reference evidence="2" key="1">
    <citation type="submission" date="2019-04" db="EMBL/GenBank/DDBJ databases">
        <authorList>
            <person name="Melise S."/>
            <person name="Noan J."/>
            <person name="Okalmin O."/>
        </authorList>
    </citation>
    <scope>NUCLEOTIDE SEQUENCE</scope>
    <source>
        <strain evidence="2">FN9</strain>
    </source>
</reference>
<proteinExistence type="predicted"/>
<accession>A0A4E9DTC1</accession>